<dbReference type="STRING" id="431595.K3WVS0"/>
<evidence type="ECO:0000256" key="2">
    <source>
        <dbReference type="SAM" id="Phobius"/>
    </source>
</evidence>
<dbReference type="EnsemblProtists" id="PYU1_T009068">
    <property type="protein sequence ID" value="PYU1_T009068"/>
    <property type="gene ID" value="PYU1_G009050"/>
</dbReference>
<dbReference type="InParanoid" id="K3WVS0"/>
<feature type="transmembrane region" description="Helical" evidence="2">
    <location>
        <begin position="495"/>
        <end position="515"/>
    </location>
</feature>
<organism evidence="4 5">
    <name type="scientific">Globisporangium ultimum (strain ATCC 200006 / CBS 805.95 / DAOM BR144)</name>
    <name type="common">Pythium ultimum</name>
    <dbReference type="NCBI Taxonomy" id="431595"/>
    <lineage>
        <taxon>Eukaryota</taxon>
        <taxon>Sar</taxon>
        <taxon>Stramenopiles</taxon>
        <taxon>Oomycota</taxon>
        <taxon>Peronosporomycetes</taxon>
        <taxon>Pythiales</taxon>
        <taxon>Pythiaceae</taxon>
        <taxon>Globisporangium</taxon>
    </lineage>
</organism>
<evidence type="ECO:0000256" key="3">
    <source>
        <dbReference type="SAM" id="SignalP"/>
    </source>
</evidence>
<keyword evidence="2" id="KW-0472">Membrane</keyword>
<dbReference type="HOGENOM" id="CLU_030155_2_1_1"/>
<name>K3WVS0_GLOUD</name>
<feature type="region of interest" description="Disordered" evidence="1">
    <location>
        <begin position="426"/>
        <end position="475"/>
    </location>
</feature>
<dbReference type="VEuPathDB" id="FungiDB:PYU1_G009050"/>
<dbReference type="PANTHER" id="PTHR34496">
    <property type="entry name" value="GLCNAC TRANSFERASE-RELATED"/>
    <property type="match status" value="1"/>
</dbReference>
<dbReference type="Proteomes" id="UP000019132">
    <property type="component" value="Unassembled WGS sequence"/>
</dbReference>
<dbReference type="AlphaFoldDB" id="K3WVS0"/>
<reference evidence="5" key="2">
    <citation type="submission" date="2010-04" db="EMBL/GenBank/DDBJ databases">
        <authorList>
            <person name="Buell R."/>
            <person name="Hamilton J."/>
            <person name="Hostetler J."/>
        </authorList>
    </citation>
    <scope>NUCLEOTIDE SEQUENCE [LARGE SCALE GENOMIC DNA]</scope>
    <source>
        <strain evidence="5">DAOM:BR144</strain>
    </source>
</reference>
<keyword evidence="3" id="KW-0732">Signal</keyword>
<dbReference type="OMA" id="VNNEMAV"/>
<reference evidence="5" key="1">
    <citation type="journal article" date="2010" name="Genome Biol.">
        <title>Genome sequence of the necrotrophic plant pathogen Pythium ultimum reveals original pathogenicity mechanisms and effector repertoire.</title>
        <authorList>
            <person name="Levesque C.A."/>
            <person name="Brouwer H."/>
            <person name="Cano L."/>
            <person name="Hamilton J.P."/>
            <person name="Holt C."/>
            <person name="Huitema E."/>
            <person name="Raffaele S."/>
            <person name="Robideau G.P."/>
            <person name="Thines M."/>
            <person name="Win J."/>
            <person name="Zerillo M.M."/>
            <person name="Beakes G.W."/>
            <person name="Boore J.L."/>
            <person name="Busam D."/>
            <person name="Dumas B."/>
            <person name="Ferriera S."/>
            <person name="Fuerstenberg S.I."/>
            <person name="Gachon C.M."/>
            <person name="Gaulin E."/>
            <person name="Govers F."/>
            <person name="Grenville-Briggs L."/>
            <person name="Horner N."/>
            <person name="Hostetler J."/>
            <person name="Jiang R.H."/>
            <person name="Johnson J."/>
            <person name="Krajaejun T."/>
            <person name="Lin H."/>
            <person name="Meijer H.J."/>
            <person name="Moore B."/>
            <person name="Morris P."/>
            <person name="Phuntmart V."/>
            <person name="Puiu D."/>
            <person name="Shetty J."/>
            <person name="Stajich J.E."/>
            <person name="Tripathy S."/>
            <person name="Wawra S."/>
            <person name="van West P."/>
            <person name="Whitty B.R."/>
            <person name="Coutinho P.M."/>
            <person name="Henrissat B."/>
            <person name="Martin F."/>
            <person name="Thomas P.D."/>
            <person name="Tyler B.M."/>
            <person name="De Vries R.P."/>
            <person name="Kamoun S."/>
            <person name="Yandell M."/>
            <person name="Tisserat N."/>
            <person name="Buell C.R."/>
        </authorList>
    </citation>
    <scope>NUCLEOTIDE SEQUENCE</scope>
    <source>
        <strain evidence="5">DAOM:BR144</strain>
    </source>
</reference>
<evidence type="ECO:0008006" key="6">
    <source>
        <dbReference type="Google" id="ProtNLM"/>
    </source>
</evidence>
<evidence type="ECO:0000256" key="1">
    <source>
        <dbReference type="SAM" id="MobiDB-lite"/>
    </source>
</evidence>
<keyword evidence="5" id="KW-1185">Reference proteome</keyword>
<dbReference type="InterPro" id="IPR021067">
    <property type="entry name" value="Glycosyltransferase"/>
</dbReference>
<dbReference type="PANTHER" id="PTHR34496:SF6">
    <property type="entry name" value="GLYCOSYLTRANSFERASE 2-LIKE DOMAIN-CONTAINING PROTEIN"/>
    <property type="match status" value="1"/>
</dbReference>
<protein>
    <recommendedName>
        <fullName evidence="6">Glycosyltransferase 2-like domain-containing protein</fullName>
    </recommendedName>
</protein>
<feature type="signal peptide" evidence="3">
    <location>
        <begin position="1"/>
        <end position="28"/>
    </location>
</feature>
<sequence length="532" mass="59584">MAVSSHLLRAAAVAAVTVACCASSGALAEESLKSEMGIINSKGRVFLDPSVQHIPLDPTKMQLRPPPPRVPERFDMFVGLSVFRDGYRCAKTIFTGLKRAKNRGQIFFGVVDQVNPGDDRCVFEYCKMAAEEWPELGECPYRDQLRFDEHLADDSRGPTLARHYQQKLIRNEEFCLQLDGHSIFTNNWDVALLAEWKRVNNEMAVLSTYLHHIHDFVKENGDNKPPNSYPHLCTTIRGGNGCVRNEGASMISGSKFPQLSALWGAGLSFSKCHAERRVPIDSHTLWMFDGEEFLRASHLWTNGYDMYSPSELGSVVYHNYSKVPARFENVKVDQKQKKVETEMGINRFNLIVGKPFKGNVDTFEIDVYKFGKVRTFQQYLQFSGVTFEEGKNDTDSCNQLHWVPYSDPKEVEEILGGGWTLYPKTEKPKAIDPPIPQVRDGKNPTVTDEPEDATAQHAADAHADTGAGGGEPILNPKFRQEMADKLTQGASSGSVWLFLFVVVALLFVMISNDGVSRGIRRSFRMKTSASSK</sequence>
<keyword evidence="2" id="KW-0812">Transmembrane</keyword>
<evidence type="ECO:0000313" key="4">
    <source>
        <dbReference type="EnsemblProtists" id="PYU1_T009068"/>
    </source>
</evidence>
<dbReference type="EMBL" id="GL376599">
    <property type="status" value="NOT_ANNOTATED_CDS"/>
    <property type="molecule type" value="Genomic_DNA"/>
</dbReference>
<proteinExistence type="predicted"/>
<dbReference type="eggNOG" id="ENOG502R0Y4">
    <property type="taxonomic scope" value="Eukaryota"/>
</dbReference>
<reference evidence="4" key="3">
    <citation type="submission" date="2015-02" db="UniProtKB">
        <authorList>
            <consortium name="EnsemblProtists"/>
        </authorList>
    </citation>
    <scope>IDENTIFICATION</scope>
    <source>
        <strain evidence="4">DAOM BR144</strain>
    </source>
</reference>
<accession>K3WVS0</accession>
<keyword evidence="2" id="KW-1133">Transmembrane helix</keyword>
<dbReference type="Pfam" id="PF11397">
    <property type="entry name" value="GlcNAc"/>
    <property type="match status" value="1"/>
</dbReference>
<evidence type="ECO:0000313" key="5">
    <source>
        <dbReference type="Proteomes" id="UP000019132"/>
    </source>
</evidence>
<feature type="chain" id="PRO_5003868094" description="Glycosyltransferase 2-like domain-containing protein" evidence="3">
    <location>
        <begin position="29"/>
        <end position="532"/>
    </location>
</feature>